<dbReference type="GeneID" id="45763522"/>
<sequence>MYTYVHLGTILSPTRAWVKLDPGSAFTCRLMDSTTYQEFKDGKEVTFEELLLTSPLNEVSISKGNWYVVMEGQGTYEVMIPPVAIADQYLPTLHGANAIEKSTLGTPELHARSAWDSKIEAQAAAQESKPAPPPPAPSGWEQLKSGIGGVLDTISGWGDAVTRLGDSASEWLGAFGSGLADKTGMPSWARDFFGGFFGSLKGTIAGLGDTVSFLWGLLHTREEWKNLWDTLKKLASWDGLTGELKAIFKDFVAWQDWADGKYAHAVGQILGNLVTTAGAAKIVNMLRKLLKGEKLPGGEKSESSSSDSKPKDEKPGDNSLEEPEIASVEPTKGKPKKGEPNSYGYDENGDLMTYANGSRPSFRVGVVRKVWEASRNKMAADIENKIIDLPKLKENQMWVRALDDAEGANIHKVKLPNGTEARYRLIEWKPGDLRKGLWDMGHIPEAKYSRLLEEYLGHKLDPKDPVRNKKLFLDEYNDPDNYVVEDWMRNQSHVDEGH</sequence>
<dbReference type="Proteomes" id="UP000037843">
    <property type="component" value="Unassembled WGS sequence"/>
</dbReference>
<proteinExistence type="predicted"/>
<dbReference type="AlphaFoldDB" id="A0A7V8LLZ7"/>
<protein>
    <recommendedName>
        <fullName evidence="2">Toxin YqcG C-terminal domain-containing protein</fullName>
    </recommendedName>
</protein>
<organism evidence="3 5">
    <name type="scientific">Mycobacteroides immunogenum</name>
    <dbReference type="NCBI Taxonomy" id="83262"/>
    <lineage>
        <taxon>Bacteria</taxon>
        <taxon>Bacillati</taxon>
        <taxon>Actinomycetota</taxon>
        <taxon>Actinomycetes</taxon>
        <taxon>Mycobacteriales</taxon>
        <taxon>Mycobacteriaceae</taxon>
        <taxon>Mycobacteroides</taxon>
    </lineage>
</organism>
<feature type="domain" description="Toxin YqcG C-terminal" evidence="2">
    <location>
        <begin position="433"/>
        <end position="494"/>
    </location>
</feature>
<dbReference type="Pfam" id="PF14410">
    <property type="entry name" value="GH-E"/>
    <property type="match status" value="1"/>
</dbReference>
<evidence type="ECO:0000256" key="1">
    <source>
        <dbReference type="SAM" id="MobiDB-lite"/>
    </source>
</evidence>
<evidence type="ECO:0000313" key="3">
    <source>
        <dbReference type="EMBL" id="KPG06405.1"/>
    </source>
</evidence>
<feature type="compositionally biased region" description="Basic and acidic residues" evidence="1">
    <location>
        <begin position="294"/>
        <end position="316"/>
    </location>
</feature>
<gene>
    <name evidence="3" type="ORF">AN908_21700</name>
    <name evidence="4" type="ORF">AN912_09735</name>
</gene>
<dbReference type="InterPro" id="IPR026835">
    <property type="entry name" value="YqcG_C"/>
</dbReference>
<name>A0A7V8LLZ7_9MYCO</name>
<evidence type="ECO:0000259" key="2">
    <source>
        <dbReference type="Pfam" id="PF14410"/>
    </source>
</evidence>
<dbReference type="EMBL" id="LJFS01000009">
    <property type="protein sequence ID" value="KPG34912.1"/>
    <property type="molecule type" value="Genomic_DNA"/>
</dbReference>
<evidence type="ECO:0000313" key="5">
    <source>
        <dbReference type="Proteomes" id="UP000037843"/>
    </source>
</evidence>
<accession>A0A7V8LLZ7</accession>
<comment type="caution">
    <text evidence="3">The sequence shown here is derived from an EMBL/GenBank/DDBJ whole genome shotgun (WGS) entry which is preliminary data.</text>
</comment>
<dbReference type="OrthoDB" id="4818302at2"/>
<dbReference type="RefSeq" id="WP_054173094.1">
    <property type="nucleotide sequence ID" value="NZ_CP011530.1"/>
</dbReference>
<evidence type="ECO:0000313" key="6">
    <source>
        <dbReference type="Proteomes" id="UP000037962"/>
    </source>
</evidence>
<evidence type="ECO:0000313" key="4">
    <source>
        <dbReference type="EMBL" id="KPG34912.1"/>
    </source>
</evidence>
<dbReference type="EMBL" id="LJFO01000013">
    <property type="protein sequence ID" value="KPG06405.1"/>
    <property type="molecule type" value="Genomic_DNA"/>
</dbReference>
<dbReference type="Proteomes" id="UP000037962">
    <property type="component" value="Unassembled WGS sequence"/>
</dbReference>
<feature type="region of interest" description="Disordered" evidence="1">
    <location>
        <begin position="294"/>
        <end position="350"/>
    </location>
</feature>
<reference evidence="5 6" key="1">
    <citation type="submission" date="2015-09" db="EMBL/GenBank/DDBJ databases">
        <title>Genome Sequences of Mycobacterium immunogenum Isolates, Recuperated from a Chloraminated Drinking Water Distribution System Simulator Subjected to Episodes of Nitrification.</title>
        <authorList>
            <person name="Gomez-Alvarez V."/>
            <person name="Revetta R.P."/>
        </authorList>
    </citation>
    <scope>NUCLEOTIDE SEQUENCE [LARGE SCALE GENOMIC DNA]</scope>
    <source>
        <strain evidence="3 5">H008</strain>
        <strain evidence="4 6">H076</strain>
    </source>
</reference>
<keyword evidence="6" id="KW-1185">Reference proteome</keyword>